<dbReference type="Pfam" id="PF08241">
    <property type="entry name" value="Methyltransf_11"/>
    <property type="match status" value="1"/>
</dbReference>
<evidence type="ECO:0000259" key="1">
    <source>
        <dbReference type="Pfam" id="PF08241"/>
    </source>
</evidence>
<feature type="domain" description="Methyltransferase type 11" evidence="1">
    <location>
        <begin position="129"/>
        <end position="223"/>
    </location>
</feature>
<comment type="caution">
    <text evidence="2">The sequence shown here is derived from an EMBL/GenBank/DDBJ whole genome shotgun (WGS) entry which is preliminary data.</text>
</comment>
<dbReference type="CDD" id="cd02440">
    <property type="entry name" value="AdoMet_MTases"/>
    <property type="match status" value="1"/>
</dbReference>
<evidence type="ECO:0000313" key="2">
    <source>
        <dbReference type="EMBL" id="HDX32759.1"/>
    </source>
</evidence>
<sequence length="292" mass="32410">MMKRCDLDGVCLEDRRVSTLSYIHSLSRQLICTITVDLRDVNIFLLTIFRISPIFFMQTFLSICTNIRTCIGQLLRRGYAWACERLYHEMAWEYDLVSHCVSLGRWDVWRRTALQAIGAYGKPADLPLLEIGFGTGDLLIAARRQGLPVIGLELSSQMHAVTSAKITKEKLDAPRVQATASTMPFGDGSFSALIATFPAPFLLEPMTLRECARVLSKRGLFVVVGLWVTPIWAGRRINLPLLYATPSQSLLAGWTDAFTSAGFSVNIQPEVAANAEVGILVAQKAVEDSRKI</sequence>
<protein>
    <submittedName>
        <fullName evidence="2">Class I SAM-dependent methyltransferase</fullName>
    </submittedName>
</protein>
<gene>
    <name evidence="2" type="ORF">ENQ20_14925</name>
</gene>
<dbReference type="AlphaFoldDB" id="A0A7C1FHC6"/>
<keyword evidence="2" id="KW-0808">Transferase</keyword>
<reference evidence="2" key="1">
    <citation type="journal article" date="2020" name="mSystems">
        <title>Genome- and Community-Level Interaction Insights into Carbon Utilization and Element Cycling Functions of Hydrothermarchaeota in Hydrothermal Sediment.</title>
        <authorList>
            <person name="Zhou Z."/>
            <person name="Liu Y."/>
            <person name="Xu W."/>
            <person name="Pan J."/>
            <person name="Luo Z.H."/>
            <person name="Li M."/>
        </authorList>
    </citation>
    <scope>NUCLEOTIDE SEQUENCE [LARGE SCALE GENOMIC DNA]</scope>
    <source>
        <strain evidence="2">SpSt-289</strain>
    </source>
</reference>
<proteinExistence type="predicted"/>
<dbReference type="InterPro" id="IPR029063">
    <property type="entry name" value="SAM-dependent_MTases_sf"/>
</dbReference>
<dbReference type="GO" id="GO:0032259">
    <property type="term" value="P:methylation"/>
    <property type="evidence" value="ECO:0007669"/>
    <property type="project" value="UniProtKB-KW"/>
</dbReference>
<dbReference type="Gene3D" id="3.40.50.150">
    <property type="entry name" value="Vaccinia Virus protein VP39"/>
    <property type="match status" value="1"/>
</dbReference>
<dbReference type="GO" id="GO:0008757">
    <property type="term" value="F:S-adenosylmethionine-dependent methyltransferase activity"/>
    <property type="evidence" value="ECO:0007669"/>
    <property type="project" value="InterPro"/>
</dbReference>
<organism evidence="2">
    <name type="scientific">Caldilinea aerophila</name>
    <dbReference type="NCBI Taxonomy" id="133453"/>
    <lineage>
        <taxon>Bacteria</taxon>
        <taxon>Bacillati</taxon>
        <taxon>Chloroflexota</taxon>
        <taxon>Caldilineae</taxon>
        <taxon>Caldilineales</taxon>
        <taxon>Caldilineaceae</taxon>
        <taxon>Caldilinea</taxon>
    </lineage>
</organism>
<keyword evidence="2" id="KW-0489">Methyltransferase</keyword>
<dbReference type="InterPro" id="IPR013216">
    <property type="entry name" value="Methyltransf_11"/>
</dbReference>
<dbReference type="SUPFAM" id="SSF53335">
    <property type="entry name" value="S-adenosyl-L-methionine-dependent methyltransferases"/>
    <property type="match status" value="1"/>
</dbReference>
<name>A0A7C1FHC6_9CHLR</name>
<accession>A0A7C1FHC6</accession>
<dbReference type="EMBL" id="DSMG01000156">
    <property type="protein sequence ID" value="HDX32759.1"/>
    <property type="molecule type" value="Genomic_DNA"/>
</dbReference>